<dbReference type="InterPro" id="IPR036188">
    <property type="entry name" value="FAD/NAD-bd_sf"/>
</dbReference>
<dbReference type="InterPro" id="IPR050562">
    <property type="entry name" value="FAD_mOase_fung"/>
</dbReference>
<gene>
    <name evidence="3" type="ORF">LMH87_009258</name>
</gene>
<dbReference type="Gene3D" id="3.50.50.60">
    <property type="entry name" value="FAD/NAD(P)-binding domain"/>
    <property type="match status" value="1"/>
</dbReference>
<evidence type="ECO:0000256" key="2">
    <source>
        <dbReference type="ARBA" id="ARBA00023033"/>
    </source>
</evidence>
<comment type="caution">
    <text evidence="3">The sequence shown here is derived from an EMBL/GenBank/DDBJ whole genome shotgun (WGS) entry which is preliminary data.</text>
</comment>
<evidence type="ECO:0000313" key="4">
    <source>
        <dbReference type="Proteomes" id="UP001144673"/>
    </source>
</evidence>
<proteinExistence type="predicted"/>
<accession>A0A9W8QDJ6</accession>
<dbReference type="EMBL" id="JAJHUN010000008">
    <property type="protein sequence ID" value="KAJ4152736.1"/>
    <property type="molecule type" value="Genomic_DNA"/>
</dbReference>
<dbReference type="PANTHER" id="PTHR47356:SF2">
    <property type="entry name" value="FAD-BINDING DOMAIN-CONTAINING PROTEIN-RELATED"/>
    <property type="match status" value="1"/>
</dbReference>
<dbReference type="KEGG" id="amus:LMH87_009258"/>
<evidence type="ECO:0000313" key="3">
    <source>
        <dbReference type="EMBL" id="KAJ4152736.1"/>
    </source>
</evidence>
<reference evidence="3" key="1">
    <citation type="journal article" date="2023" name="Access Microbiol">
        <title>De-novo genome assembly for Akanthomyces muscarius, a biocontrol agent of insect agricultural pests.</title>
        <authorList>
            <person name="Erdos Z."/>
            <person name="Studholme D.J."/>
            <person name="Raymond B."/>
            <person name="Sharma M."/>
        </authorList>
    </citation>
    <scope>NUCLEOTIDE SEQUENCE</scope>
    <source>
        <strain evidence="3">Ve6</strain>
    </source>
</reference>
<keyword evidence="2" id="KW-0503">Monooxygenase</keyword>
<keyword evidence="4" id="KW-1185">Reference proteome</keyword>
<protein>
    <recommendedName>
        <fullName evidence="5">FAD-binding domain-containing protein</fullName>
    </recommendedName>
</protein>
<evidence type="ECO:0008006" key="5">
    <source>
        <dbReference type="Google" id="ProtNLM"/>
    </source>
</evidence>
<name>A0A9W8QDJ6_AKAMU</name>
<dbReference type="PANTHER" id="PTHR47356">
    <property type="entry name" value="FAD-DEPENDENT MONOOXYGENASE ASQG-RELATED"/>
    <property type="match status" value="1"/>
</dbReference>
<comment type="cofactor">
    <cofactor evidence="1">
        <name>FAD</name>
        <dbReference type="ChEBI" id="CHEBI:57692"/>
    </cofactor>
</comment>
<dbReference type="AlphaFoldDB" id="A0A9W8QDJ6"/>
<keyword evidence="2" id="KW-0560">Oxidoreductase</keyword>
<dbReference type="SUPFAM" id="SSF51905">
    <property type="entry name" value="FAD/NAD(P)-binding domain"/>
    <property type="match status" value="1"/>
</dbReference>
<dbReference type="Proteomes" id="UP001144673">
    <property type="component" value="Chromosome 5"/>
</dbReference>
<dbReference type="RefSeq" id="XP_056053394.1">
    <property type="nucleotide sequence ID" value="XM_056196223.1"/>
</dbReference>
<dbReference type="GO" id="GO:0004497">
    <property type="term" value="F:monooxygenase activity"/>
    <property type="evidence" value="ECO:0007669"/>
    <property type="project" value="UniProtKB-KW"/>
</dbReference>
<organism evidence="3 4">
    <name type="scientific">Akanthomyces muscarius</name>
    <name type="common">Entomopathogenic fungus</name>
    <name type="synonym">Lecanicillium muscarium</name>
    <dbReference type="NCBI Taxonomy" id="2231603"/>
    <lineage>
        <taxon>Eukaryota</taxon>
        <taxon>Fungi</taxon>
        <taxon>Dikarya</taxon>
        <taxon>Ascomycota</taxon>
        <taxon>Pezizomycotina</taxon>
        <taxon>Sordariomycetes</taxon>
        <taxon>Hypocreomycetidae</taxon>
        <taxon>Hypocreales</taxon>
        <taxon>Cordycipitaceae</taxon>
        <taxon>Akanthomyces</taxon>
    </lineage>
</organism>
<evidence type="ECO:0000256" key="1">
    <source>
        <dbReference type="ARBA" id="ARBA00001974"/>
    </source>
</evidence>
<sequence>MQENFGEPPRVLRRRDLCQILWNRLPGPRNVICDKNICEVKETADGVTAICSDGSSYEADIIIGADGVHSTVRNHINRSNNRQVEGKKQEDRDFFDAYYICLWMRFSADGLRAGSTFETHGNGASTQMFVSPHHAVAGIYEKLSEPIRQRRNFTDDDEVALRLPKLRALQASISCRPMSMFTAKFHGARVLRTGDSLF</sequence>
<dbReference type="GeneID" id="80896417"/>